<dbReference type="InterPro" id="IPR012334">
    <property type="entry name" value="Pectin_lyas_fold"/>
</dbReference>
<dbReference type="SUPFAM" id="SSF48537">
    <property type="entry name" value="Phospholipase C/P1 nuclease"/>
    <property type="match status" value="1"/>
</dbReference>
<evidence type="ECO:0000256" key="2">
    <source>
        <dbReference type="SAM" id="SignalP"/>
    </source>
</evidence>
<name>A0A837IAM7_9BACT</name>
<evidence type="ECO:0000313" key="4">
    <source>
        <dbReference type="EMBL" id="KKT37021.1"/>
    </source>
</evidence>
<dbReference type="InterPro" id="IPR001322">
    <property type="entry name" value="Lamin_tail_dom"/>
</dbReference>
<dbReference type="EMBL" id="LCHP01000003">
    <property type="protein sequence ID" value="KKT37021.1"/>
    <property type="molecule type" value="Genomic_DNA"/>
</dbReference>
<dbReference type="Gene3D" id="2.60.40.10">
    <property type="entry name" value="Immunoglobulins"/>
    <property type="match status" value="1"/>
</dbReference>
<dbReference type="Pfam" id="PF13229">
    <property type="entry name" value="Beta_helix"/>
    <property type="match status" value="2"/>
</dbReference>
<dbReference type="PROSITE" id="PS51841">
    <property type="entry name" value="LTD"/>
    <property type="match status" value="1"/>
</dbReference>
<dbReference type="InterPro" id="IPR008947">
    <property type="entry name" value="PLipase_C/P1_nuclease_dom_sf"/>
</dbReference>
<keyword evidence="2" id="KW-0732">Signal</keyword>
<dbReference type="InterPro" id="IPR013783">
    <property type="entry name" value="Ig-like_fold"/>
</dbReference>
<organism evidence="4 5">
    <name type="scientific">Candidatus Nomurabacteria bacterium GW2011_GWB1_44_12</name>
    <dbReference type="NCBI Taxonomy" id="1618748"/>
    <lineage>
        <taxon>Bacteria</taxon>
        <taxon>Candidatus Nomuraibacteriota</taxon>
    </lineage>
</organism>
<dbReference type="Gene3D" id="2.160.20.10">
    <property type="entry name" value="Single-stranded right-handed beta-helix, Pectin lyase-like"/>
    <property type="match status" value="2"/>
</dbReference>
<dbReference type="GO" id="GO:0016788">
    <property type="term" value="F:hydrolase activity, acting on ester bonds"/>
    <property type="evidence" value="ECO:0007669"/>
    <property type="project" value="InterPro"/>
</dbReference>
<feature type="chain" id="PRO_5032294020" evidence="2">
    <location>
        <begin position="19"/>
        <end position="1192"/>
    </location>
</feature>
<sequence length="1192" mass="127661">MKFFTYILLFVLPFTTFAYEPTQTHASLTDQVVEFYNIKSVKKISSTDKELIINGAVDEDNPASRALNHFYDPVRNIGIEGGRTAKDWATIDTVANDYSWKKTIVAYARGDMQTAFAGLGHILHLVEDMGVPDHTRNDQHLPFLDQNMGGHSPYEDWGMKNKNRQTMQGFALELAESGVTPKLFPNVGEYFDFLASYSNKSFFSRDTIYSEDIYQEPKILKYSEGYGYGTDKILDEQVVLVKKSENQGVIVDVLSDSDDSSILSSYFSRLSRQIIPSGAGVIELFFNEGEKARVLYNAELLKRQQADAQANAEIAQSISQKGFIGLVWSGAVFIVQDNLLSPFKRYVLRPIGSGLAFAGSFVTQEGTVAVNIGQFATVATAGAVKDTAVAGGNYVARKAGEGLTIIQQTATDLLNTPVNPQSQMLGPTFAVSDSISPQPQTVFIFEPKVQAGTNAPKLVFVGAFVGGATSQVLGSQTSTSGVEEIIVVEEAIEATGAALAAPALSAPQCAQTLATDGCLLATTTVRFEWPAVEGADHYLINKNGEFATTTDSSHDITIKDFSDYTFEVVAIDSEGNPSATSTQAVSVATIPIAINEIAWMGTVASPNDEWFEIKNNTSRTIDLSQWELNAKDGTPHVKLAGTIKPHEYLIFERTDNSVVKDVEAHATTTGALNNSGEQLTLSHDAVVFDQTPDGEWVAGATSTRQTMERYSSREPGTDPENWSTNLGDTRTQQERYDCYRKLDKQFKDTRECFTKGFIKNGTDADGNAIGGTPGAQNSISTLVNKGQNITEDFTLTADEEVYVIPDGGNVYVDASSTLTIEPGVTISFYGGQWDEKQIIIEGTLDAKGTSENPIVFNSFFPNNQIGGIHFSAGASTSTMSYVRMESTNGIMLTDGAKLSIQDSQFVDNYSGVESDGKNTVTIENTNFKNTEEEPVWAYNGGFVSIASSTIIDTIDGAAIDVSDGVTLNVGSTIIDGAYDWANAGIEAYGSNVSITNSTIRNTIAEGVSAYSSNVLIASSTVSDTMENGMYLYNSSSTIINSTIEDVVGWSGVSAEGGTILIASSTIKNVLNDGIGLYDSISTISNTVIKDGTGDGIEVQGGTATITNATVSGFAGSGILTSSFVEDVFTDDGSYSGLWTIVTSTVESIVITGGEVAGNAVGVDVSSADSAIISDVYIHDNGTSEADNIVGYP</sequence>
<proteinExistence type="predicted"/>
<dbReference type="Proteomes" id="UP000033815">
    <property type="component" value="Unassembled WGS sequence"/>
</dbReference>
<dbReference type="Pfam" id="PF00932">
    <property type="entry name" value="LTD"/>
    <property type="match status" value="1"/>
</dbReference>
<gene>
    <name evidence="4" type="ORF">UW25_C0003G0027</name>
</gene>
<feature type="domain" description="LTD" evidence="3">
    <location>
        <begin position="579"/>
        <end position="704"/>
    </location>
</feature>
<dbReference type="InterPro" id="IPR036415">
    <property type="entry name" value="Lamin_tail_dom_sf"/>
</dbReference>
<protein>
    <submittedName>
        <fullName evidence="4">Polymorphic membrane protein</fullName>
    </submittedName>
</protein>
<dbReference type="AlphaFoldDB" id="A0A837IAM7"/>
<dbReference type="SUPFAM" id="SSF74853">
    <property type="entry name" value="Lamin A/C globular tail domain"/>
    <property type="match status" value="1"/>
</dbReference>
<comment type="caution">
    <text evidence="4">The sequence shown here is derived from an EMBL/GenBank/DDBJ whole genome shotgun (WGS) entry which is preliminary data.</text>
</comment>
<evidence type="ECO:0000259" key="3">
    <source>
        <dbReference type="PROSITE" id="PS51841"/>
    </source>
</evidence>
<evidence type="ECO:0000256" key="1">
    <source>
        <dbReference type="SAM" id="MobiDB-lite"/>
    </source>
</evidence>
<dbReference type="SUPFAM" id="SSF51126">
    <property type="entry name" value="Pectin lyase-like"/>
    <property type="match status" value="2"/>
</dbReference>
<dbReference type="InterPro" id="IPR006626">
    <property type="entry name" value="PbH1"/>
</dbReference>
<feature type="compositionally biased region" description="Basic and acidic residues" evidence="1">
    <location>
        <begin position="706"/>
        <end position="716"/>
    </location>
</feature>
<dbReference type="InterPro" id="IPR011050">
    <property type="entry name" value="Pectin_lyase_fold/virulence"/>
</dbReference>
<accession>A0A837IAM7</accession>
<dbReference type="InterPro" id="IPR039448">
    <property type="entry name" value="Beta_helix"/>
</dbReference>
<dbReference type="Gene3D" id="1.10.575.10">
    <property type="entry name" value="P1 Nuclease"/>
    <property type="match status" value="1"/>
</dbReference>
<reference evidence="4 5" key="1">
    <citation type="journal article" date="2015" name="Nature">
        <title>rRNA introns, odd ribosomes, and small enigmatic genomes across a large radiation of phyla.</title>
        <authorList>
            <person name="Brown C.T."/>
            <person name="Hug L.A."/>
            <person name="Thomas B.C."/>
            <person name="Sharon I."/>
            <person name="Castelle C.J."/>
            <person name="Singh A."/>
            <person name="Wilkins M.J."/>
            <person name="Williams K.H."/>
            <person name="Banfield J.F."/>
        </authorList>
    </citation>
    <scope>NUCLEOTIDE SEQUENCE [LARGE SCALE GENOMIC DNA]</scope>
</reference>
<feature type="region of interest" description="Disordered" evidence="1">
    <location>
        <begin position="702"/>
        <end position="727"/>
    </location>
</feature>
<feature type="signal peptide" evidence="2">
    <location>
        <begin position="1"/>
        <end position="18"/>
    </location>
</feature>
<dbReference type="SMART" id="SM00710">
    <property type="entry name" value="PbH1"/>
    <property type="match status" value="8"/>
</dbReference>
<evidence type="ECO:0000313" key="5">
    <source>
        <dbReference type="Proteomes" id="UP000033815"/>
    </source>
</evidence>